<proteinExistence type="predicted"/>
<keyword evidence="2" id="KW-1185">Reference proteome</keyword>
<sequence>MRDGTSSLGNRHEGLGHYAGCRDGGSRGSPPWPGGRNGIACVHRESDRCRLNIQLTDFRDTRLIEKLSIQGNDKKAAILKHQLDALFSVPAELATTLLIYDVLSLLRHLSTSPTSAPYDPKSSL</sequence>
<evidence type="ECO:0000313" key="2">
    <source>
        <dbReference type="Proteomes" id="UP001212841"/>
    </source>
</evidence>
<comment type="caution">
    <text evidence="1">The sequence shown here is derived from an EMBL/GenBank/DDBJ whole genome shotgun (WGS) entry which is preliminary data.</text>
</comment>
<accession>A0AAD5S2E7</accession>
<gene>
    <name evidence="1" type="ORF">HK097_005031</name>
</gene>
<evidence type="ECO:0000313" key="1">
    <source>
        <dbReference type="EMBL" id="KAJ3032937.1"/>
    </source>
</evidence>
<feature type="non-terminal residue" evidence="1">
    <location>
        <position position="124"/>
    </location>
</feature>
<reference evidence="1" key="1">
    <citation type="submission" date="2020-05" db="EMBL/GenBank/DDBJ databases">
        <title>Phylogenomic resolution of chytrid fungi.</title>
        <authorList>
            <person name="Stajich J.E."/>
            <person name="Amses K."/>
            <person name="Simmons R."/>
            <person name="Seto K."/>
            <person name="Myers J."/>
            <person name="Bonds A."/>
            <person name="Quandt C.A."/>
            <person name="Barry K."/>
            <person name="Liu P."/>
            <person name="Grigoriev I."/>
            <person name="Longcore J.E."/>
            <person name="James T.Y."/>
        </authorList>
    </citation>
    <scope>NUCLEOTIDE SEQUENCE</scope>
    <source>
        <strain evidence="1">JEL0318</strain>
    </source>
</reference>
<organism evidence="1 2">
    <name type="scientific">Rhizophlyctis rosea</name>
    <dbReference type="NCBI Taxonomy" id="64517"/>
    <lineage>
        <taxon>Eukaryota</taxon>
        <taxon>Fungi</taxon>
        <taxon>Fungi incertae sedis</taxon>
        <taxon>Chytridiomycota</taxon>
        <taxon>Chytridiomycota incertae sedis</taxon>
        <taxon>Chytridiomycetes</taxon>
        <taxon>Rhizophlyctidales</taxon>
        <taxon>Rhizophlyctidaceae</taxon>
        <taxon>Rhizophlyctis</taxon>
    </lineage>
</organism>
<dbReference type="EMBL" id="JADGJD010002374">
    <property type="protein sequence ID" value="KAJ3032937.1"/>
    <property type="molecule type" value="Genomic_DNA"/>
</dbReference>
<dbReference type="Proteomes" id="UP001212841">
    <property type="component" value="Unassembled WGS sequence"/>
</dbReference>
<dbReference type="AlphaFoldDB" id="A0AAD5S2E7"/>
<protein>
    <submittedName>
        <fullName evidence="1">Uncharacterized protein</fullName>
    </submittedName>
</protein>
<name>A0AAD5S2E7_9FUNG</name>